<dbReference type="InterPro" id="IPR002104">
    <property type="entry name" value="Integrase_catalytic"/>
</dbReference>
<dbReference type="GO" id="GO:0006310">
    <property type="term" value="P:DNA recombination"/>
    <property type="evidence" value="ECO:0007669"/>
    <property type="project" value="UniProtKB-KW"/>
</dbReference>
<evidence type="ECO:0000256" key="3">
    <source>
        <dbReference type="ARBA" id="ARBA00023172"/>
    </source>
</evidence>
<comment type="caution">
    <text evidence="7">The sequence shown here is derived from an EMBL/GenBank/DDBJ whole genome shotgun (WGS) entry which is preliminary data.</text>
</comment>
<dbReference type="PROSITE" id="PS51898">
    <property type="entry name" value="TYR_RECOMBINASE"/>
    <property type="match status" value="1"/>
</dbReference>
<dbReference type="InterPro" id="IPR010998">
    <property type="entry name" value="Integrase_recombinase_N"/>
</dbReference>
<dbReference type="GO" id="GO:0003677">
    <property type="term" value="F:DNA binding"/>
    <property type="evidence" value="ECO:0007669"/>
    <property type="project" value="UniProtKB-UniRule"/>
</dbReference>
<dbReference type="InterPro" id="IPR013762">
    <property type="entry name" value="Integrase-like_cat_sf"/>
</dbReference>
<protein>
    <submittedName>
        <fullName evidence="7">Site-specific integrase</fullName>
    </submittedName>
</protein>
<dbReference type="InterPro" id="IPR050090">
    <property type="entry name" value="Tyrosine_recombinase_XerCD"/>
</dbReference>
<gene>
    <name evidence="7" type="ORF">ENV38_06290</name>
</gene>
<evidence type="ECO:0000256" key="1">
    <source>
        <dbReference type="ARBA" id="ARBA00008857"/>
    </source>
</evidence>
<dbReference type="SUPFAM" id="SSF56349">
    <property type="entry name" value="DNA breaking-rejoining enzymes"/>
    <property type="match status" value="1"/>
</dbReference>
<dbReference type="CDD" id="cd00796">
    <property type="entry name" value="INT_Rci_Hp1_C"/>
    <property type="match status" value="1"/>
</dbReference>
<evidence type="ECO:0000259" key="6">
    <source>
        <dbReference type="PROSITE" id="PS51900"/>
    </source>
</evidence>
<keyword evidence="2 4" id="KW-0238">DNA-binding</keyword>
<dbReference type="PANTHER" id="PTHR30349:SF64">
    <property type="entry name" value="PROPHAGE INTEGRASE INTD-RELATED"/>
    <property type="match status" value="1"/>
</dbReference>
<comment type="similarity">
    <text evidence="1">Belongs to the 'phage' integrase family.</text>
</comment>
<feature type="domain" description="Tyr recombinase" evidence="5">
    <location>
        <begin position="172"/>
        <end position="347"/>
    </location>
</feature>
<dbReference type="Pfam" id="PF00589">
    <property type="entry name" value="Phage_integrase"/>
    <property type="match status" value="1"/>
</dbReference>
<dbReference type="PANTHER" id="PTHR30349">
    <property type="entry name" value="PHAGE INTEGRASE-RELATED"/>
    <property type="match status" value="1"/>
</dbReference>
<dbReference type="InterPro" id="IPR011010">
    <property type="entry name" value="DNA_brk_join_enz"/>
</dbReference>
<dbReference type="PROSITE" id="PS51900">
    <property type="entry name" value="CB"/>
    <property type="match status" value="1"/>
</dbReference>
<dbReference type="EMBL" id="DTGD01000236">
    <property type="protein sequence ID" value="HGB36492.1"/>
    <property type="molecule type" value="Genomic_DNA"/>
</dbReference>
<evidence type="ECO:0000256" key="4">
    <source>
        <dbReference type="PROSITE-ProRule" id="PRU01248"/>
    </source>
</evidence>
<evidence type="ECO:0000256" key="2">
    <source>
        <dbReference type="ARBA" id="ARBA00023125"/>
    </source>
</evidence>
<reference evidence="7" key="1">
    <citation type="journal article" date="2020" name="mSystems">
        <title>Genome- and Community-Level Interaction Insights into Carbon Utilization and Element Cycling Functions of Hydrothermarchaeota in Hydrothermal Sediment.</title>
        <authorList>
            <person name="Zhou Z."/>
            <person name="Liu Y."/>
            <person name="Xu W."/>
            <person name="Pan J."/>
            <person name="Luo Z.H."/>
            <person name="Li M."/>
        </authorList>
    </citation>
    <scope>NUCLEOTIDE SEQUENCE [LARGE SCALE GENOMIC DNA]</scope>
    <source>
        <strain evidence="7">SpSt-754</strain>
    </source>
</reference>
<dbReference type="Gene3D" id="1.10.150.130">
    <property type="match status" value="1"/>
</dbReference>
<dbReference type="InterPro" id="IPR044068">
    <property type="entry name" value="CB"/>
</dbReference>
<dbReference type="AlphaFoldDB" id="A0A7V3NUT1"/>
<organism evidence="7">
    <name type="scientific">candidate division WOR-3 bacterium</name>
    <dbReference type="NCBI Taxonomy" id="2052148"/>
    <lineage>
        <taxon>Bacteria</taxon>
        <taxon>Bacteria division WOR-3</taxon>
    </lineage>
</organism>
<proteinExistence type="inferred from homology"/>
<keyword evidence="3" id="KW-0233">DNA recombination</keyword>
<evidence type="ECO:0000313" key="7">
    <source>
        <dbReference type="EMBL" id="HGB36492.1"/>
    </source>
</evidence>
<dbReference type="Gene3D" id="1.10.443.10">
    <property type="entry name" value="Intergrase catalytic core"/>
    <property type="match status" value="1"/>
</dbReference>
<dbReference type="GO" id="GO:0015074">
    <property type="term" value="P:DNA integration"/>
    <property type="evidence" value="ECO:0007669"/>
    <property type="project" value="InterPro"/>
</dbReference>
<sequence length="371" mass="43306">MKREKTKYKGIYKVGSTYYITYYVGNRKYEKAVGRRLSDALREKMLRENRGKRGNYEVLERQEKTSFNQLIEFYEREGDGKDYILQFIPVYKQYFGERKLSQITRKDLFAFRDALKATPKQRGGAEITDSTVNRALAGLRRLFNFAVSREFMEESPFPKTSKSGLFYPEKKGLRNFFTEDQMEKIVEAAPPWLRPMILTSYYTGLREGELLSLRWQWIDLQDGVIYLPSTKTLKDPTGKGQKVVMQRELVSLLKSLPRKSDWVFCRPSGEPFKQWHIYKPFKKVLQAVGIDPKNYSWKELRHTTASLMHRKGVPVLAIKDQLRHTNIKTTVDFYVGADLSYQREQIEKLRLNSGKIVGNENLQTACPIATA</sequence>
<evidence type="ECO:0000259" key="5">
    <source>
        <dbReference type="PROSITE" id="PS51898"/>
    </source>
</evidence>
<feature type="domain" description="Core-binding (CB)" evidence="6">
    <location>
        <begin position="65"/>
        <end position="147"/>
    </location>
</feature>
<accession>A0A7V3NUT1</accession>
<name>A0A7V3NUT1_UNCW3</name>